<dbReference type="EMBL" id="JAEKLZ010000210">
    <property type="protein sequence ID" value="MBW8726349.1"/>
    <property type="molecule type" value="Genomic_DNA"/>
</dbReference>
<gene>
    <name evidence="2" type="ORF">JF625_14480</name>
</gene>
<name>A0A952FQC2_9PROT</name>
<organism evidence="2 3">
    <name type="scientific">Inquilinus limosus</name>
    <dbReference type="NCBI Taxonomy" id="171674"/>
    <lineage>
        <taxon>Bacteria</taxon>
        <taxon>Pseudomonadati</taxon>
        <taxon>Pseudomonadota</taxon>
        <taxon>Alphaproteobacteria</taxon>
        <taxon>Rhodospirillales</taxon>
        <taxon>Rhodospirillaceae</taxon>
        <taxon>Inquilinus</taxon>
    </lineage>
</organism>
<feature type="region of interest" description="Disordered" evidence="1">
    <location>
        <begin position="1"/>
        <end position="45"/>
    </location>
</feature>
<feature type="compositionally biased region" description="Basic and acidic residues" evidence="1">
    <location>
        <begin position="89"/>
        <end position="105"/>
    </location>
</feature>
<accession>A0A952FQC2</accession>
<proteinExistence type="predicted"/>
<evidence type="ECO:0000313" key="3">
    <source>
        <dbReference type="Proteomes" id="UP000700706"/>
    </source>
</evidence>
<feature type="region of interest" description="Disordered" evidence="1">
    <location>
        <begin position="89"/>
        <end position="111"/>
    </location>
</feature>
<comment type="caution">
    <text evidence="2">The sequence shown here is derived from an EMBL/GenBank/DDBJ whole genome shotgun (WGS) entry which is preliminary data.</text>
</comment>
<evidence type="ECO:0000313" key="2">
    <source>
        <dbReference type="EMBL" id="MBW8726349.1"/>
    </source>
</evidence>
<sequence>RQEMADKAAAQARDRAEEKAERRRQVARAVDRSIAADRGTDGPEAERLSAGLWERLIEDEEIDAALAGQPIEEIVIRLCRDIGIDPKLVLEDEPGRDRPRKEPDKPPAWVPPVVHPDEWRYCYLQDVENSEWVGEPYWWDLVKNERCDPPPWATDDD</sequence>
<dbReference type="Proteomes" id="UP000700706">
    <property type="component" value="Unassembled WGS sequence"/>
</dbReference>
<evidence type="ECO:0000256" key="1">
    <source>
        <dbReference type="SAM" id="MobiDB-lite"/>
    </source>
</evidence>
<protein>
    <submittedName>
        <fullName evidence="2">Uncharacterized protein</fullName>
    </submittedName>
</protein>
<dbReference type="AlphaFoldDB" id="A0A952FQC2"/>
<reference evidence="2" key="1">
    <citation type="submission" date="2020-06" db="EMBL/GenBank/DDBJ databases">
        <title>Stable isotope informed genome-resolved metagenomics uncovers potential trophic interactions in rhizosphere soil.</title>
        <authorList>
            <person name="Starr E.P."/>
            <person name="Shi S."/>
            <person name="Blazewicz S.J."/>
            <person name="Koch B.J."/>
            <person name="Probst A.J."/>
            <person name="Hungate B.A."/>
            <person name="Pett-Ridge J."/>
            <person name="Firestone M.K."/>
            <person name="Banfield J.F."/>
        </authorList>
    </citation>
    <scope>NUCLEOTIDE SEQUENCE</scope>
    <source>
        <strain evidence="2">YM_69_17</strain>
    </source>
</reference>
<feature type="non-terminal residue" evidence="2">
    <location>
        <position position="1"/>
    </location>
</feature>